<dbReference type="InterPro" id="IPR046341">
    <property type="entry name" value="SET_dom_sf"/>
</dbReference>
<feature type="region of interest" description="Disordered" evidence="2">
    <location>
        <begin position="1288"/>
        <end position="1307"/>
    </location>
</feature>
<evidence type="ECO:0000313" key="4">
    <source>
        <dbReference type="Proteomes" id="UP000186817"/>
    </source>
</evidence>
<evidence type="ECO:0000256" key="2">
    <source>
        <dbReference type="SAM" id="MobiDB-lite"/>
    </source>
</evidence>
<sequence>MQCAEDLPVVLGIGLARRIALMNHSCRPNCEIDYSRWPKVLQLQNFMTQTCNNGTAIVVALRELRAGEDGSFDQWAAFACGNALLIGAAARAPPSDSRPTAAQRGYARPLLALALRLEPLRTDRQPVSGRRLSGSGASFGVAPYGGPPISATQHIEPGGSCGSASCLGGGSARSPPGLEGKDLDRVLNPAYEGRVTFAAGGEATTFGTIAGEHFSFHSAQEYLEGEGEVEAGMPARLTAVESAIGELKAGIQALLDRSGAPAPGKEAGEVVKPPAARSKAAAQPPPQDAPLPGLDPAVLRSARLAGVPEAQLHKMSRLVQGARRLPAEPRAPADPLEDEEDEGEAEDPHGKGGGDLQSAVLKMSKILQLMHKDKKPVSLEDVLDRADGSGDPASSSSGGGRSKAAAYQKLRTLLQSAPAEVSRSIENCMAEDFTLCQSGPGLSQRPCTARAWVEHRSMLQSYNGPIRQAWTLGGVVDAINDGDPELAKAIALLGMAGLDQAAIDGGSWLLAGETSLEPSPPFGAFSRPRTLDQFEARQTRLLDPRWISILMGRIRERDLYHSAKKSLGGGGGGGLGGDPNAPGIQRDPPTTDPPNDSKGGAKGGKEGKGGRGDKPNRKVQPPKLPAGELADVIALRSEGVAGARNTQEQSRAPFSTGPKAIAGVLCYAVHGLSSVGCLVRCSELQRLSSARPAGKLAMNALVLVFLGQPTVCRGEFLLELGRPLNARQWRCLEGLRPSVDRWNAVETEMGRAASKFESLEGLLSKVRAGLERVGFSAAASLGSVRLKLEQPCHALPVDCDRIRFVGEPSFDPRPFLDNVSRRIYEHPLEFRKEIRLVLDARVANMAEGGEERFSNVPELIRIAGPERLLPKVVERLCILSNEGVHQTTPLWCEVPAYLRERGEEDFGVPELPEVQYEHHPMLEELCCFLEFKQLGPKFLSVLVFRVVGDPSHITLPTGFNLDMVSSGNFEELDQWLQSIGLHLDQLRELPPESELFEDVPLKIPEGDVNRRERRAQGAEKVAERILSRAVVSAADLRVLVDRLPAEVSQRSVFESRKGLTFTAGAFVHGGVVGVTRSCSLYPRSVQAFCSYVKLLCPQLSFSSLSVLLNVRALPHRDGNNLETEPNLVAPLSDFRNGEIWVETSEGKIPLTVKGKILHGELLEVQKGPCLLDHHRVHATMEWRGQRCILVAYCLRSLEKLTSGDRDLLLSLGFRLPNPRCDEVESMHFEGARAETPRAVLHPLPIAAIRQRYAIPPVMGPSFSVPSSSSSRAFGSLRVEPRVHDSGSLRVEPLSQSASEQGCRRSPAPRSGLLPVSCLLPTGVFELLASLPPSRFVVSQAFPDLRSALFSGQGWLDLFSGSRGLAKEIARAAPCWVLCYDLAHDAAEDLLQFDTQKEVLQLLDGGAFKGFSAGPVCARNAMLEFILNLVRVCESHGLIYLIENPLSSWMWAQPAWNSCSSKDSDWDFICDYCVFGTPWKKPTRFRTNGQLRSQRMRCNRNHTHTVLRGRSKGSSGSLTKAAEPYPRRLCVLLAQAVAQDAKWIEGRRPLDISRCAKCTHSRIGEASNPGPRLRPQRPDIQLRDVPLVQAATLALQNTIWSSFQTWLNEGAGAEAAEGATLLPDVLVEMLCAYGQVLYSRGSPLQRFRQLLATAQRRVPACRPLLRPAWETLTRWERLEPTQHRPPMPEPIFEAMCALGLNLGWHRWVCVTLLGFYGCCRIGEVLRATRADLQTPTDLLRTDCRFFLQIREPKTRHRGARVQHVTIVLPDEIAQFVLEVCKSLSRRENLYHGSPAVYRRRWDRLLESLGVPATFRLTPGSLRGGGAVAAYQNGEDIATLQWRMRLQHQATLAFYLQEVAAGSILPALPRHAREAIEAARSVFPFSFAAAQRASA</sequence>
<proteinExistence type="predicted"/>
<gene>
    <name evidence="3" type="ORF">AK812_SmicGene18395</name>
</gene>
<dbReference type="GO" id="GO:0006310">
    <property type="term" value="P:DNA recombination"/>
    <property type="evidence" value="ECO:0007669"/>
    <property type="project" value="UniProtKB-KW"/>
</dbReference>
<organism evidence="3 4">
    <name type="scientific">Symbiodinium microadriaticum</name>
    <name type="common">Dinoflagellate</name>
    <name type="synonym">Zooxanthella microadriatica</name>
    <dbReference type="NCBI Taxonomy" id="2951"/>
    <lineage>
        <taxon>Eukaryota</taxon>
        <taxon>Sar</taxon>
        <taxon>Alveolata</taxon>
        <taxon>Dinophyceae</taxon>
        <taxon>Suessiales</taxon>
        <taxon>Symbiodiniaceae</taxon>
        <taxon>Symbiodinium</taxon>
    </lineage>
</organism>
<feature type="compositionally biased region" description="Gly residues" evidence="2">
    <location>
        <begin position="567"/>
        <end position="577"/>
    </location>
</feature>
<evidence type="ECO:0000256" key="1">
    <source>
        <dbReference type="ARBA" id="ARBA00023172"/>
    </source>
</evidence>
<dbReference type="CDD" id="cd00397">
    <property type="entry name" value="DNA_BRE_C"/>
    <property type="match status" value="1"/>
</dbReference>
<dbReference type="Gene3D" id="2.170.270.10">
    <property type="entry name" value="SET domain"/>
    <property type="match status" value="1"/>
</dbReference>
<dbReference type="OrthoDB" id="421764at2759"/>
<dbReference type="SUPFAM" id="SSF82199">
    <property type="entry name" value="SET domain"/>
    <property type="match status" value="1"/>
</dbReference>
<reference evidence="3 4" key="1">
    <citation type="submission" date="2016-02" db="EMBL/GenBank/DDBJ databases">
        <title>Genome analysis of coral dinoflagellate symbionts highlights evolutionary adaptations to a symbiotic lifestyle.</title>
        <authorList>
            <person name="Aranda M."/>
            <person name="Li Y."/>
            <person name="Liew Y.J."/>
            <person name="Baumgarten S."/>
            <person name="Simakov O."/>
            <person name="Wilson M."/>
            <person name="Piel J."/>
            <person name="Ashoor H."/>
            <person name="Bougouffa S."/>
            <person name="Bajic V.B."/>
            <person name="Ryu T."/>
            <person name="Ravasi T."/>
            <person name="Bayer T."/>
            <person name="Micklem G."/>
            <person name="Kim H."/>
            <person name="Bhak J."/>
            <person name="Lajeunesse T.C."/>
            <person name="Voolstra C.R."/>
        </authorList>
    </citation>
    <scope>NUCLEOTIDE SEQUENCE [LARGE SCALE GENOMIC DNA]</scope>
    <source>
        <strain evidence="3 4">CCMP2467</strain>
    </source>
</reference>
<feature type="compositionally biased region" description="Low complexity" evidence="2">
    <location>
        <begin position="389"/>
        <end position="402"/>
    </location>
</feature>
<dbReference type="Gene3D" id="1.10.443.10">
    <property type="entry name" value="Intergrase catalytic core"/>
    <property type="match status" value="1"/>
</dbReference>
<feature type="compositionally biased region" description="Basic and acidic residues" evidence="2">
    <location>
        <begin position="603"/>
        <end position="616"/>
    </location>
</feature>
<comment type="caution">
    <text evidence="3">The sequence shown here is derived from an EMBL/GenBank/DDBJ whole genome shotgun (WGS) entry which is preliminary data.</text>
</comment>
<feature type="compositionally biased region" description="Acidic residues" evidence="2">
    <location>
        <begin position="335"/>
        <end position="345"/>
    </location>
</feature>
<dbReference type="InterPro" id="IPR011010">
    <property type="entry name" value="DNA_brk_join_enz"/>
</dbReference>
<dbReference type="Proteomes" id="UP000186817">
    <property type="component" value="Unassembled WGS sequence"/>
</dbReference>
<keyword evidence="1" id="KW-0233">DNA recombination</keyword>
<feature type="region of interest" description="Disordered" evidence="2">
    <location>
        <begin position="258"/>
        <end position="295"/>
    </location>
</feature>
<feature type="region of interest" description="Disordered" evidence="2">
    <location>
        <begin position="318"/>
        <end position="356"/>
    </location>
</feature>
<evidence type="ECO:0000313" key="3">
    <source>
        <dbReference type="EMBL" id="OLP99077.1"/>
    </source>
</evidence>
<accession>A0A1Q9DV74</accession>
<protein>
    <submittedName>
        <fullName evidence="3">Uncharacterized protein</fullName>
    </submittedName>
</protein>
<dbReference type="EMBL" id="LSRX01000374">
    <property type="protein sequence ID" value="OLP99077.1"/>
    <property type="molecule type" value="Genomic_DNA"/>
</dbReference>
<dbReference type="SUPFAM" id="SSF56349">
    <property type="entry name" value="DNA breaking-rejoining enzymes"/>
    <property type="match status" value="1"/>
</dbReference>
<dbReference type="InterPro" id="IPR013762">
    <property type="entry name" value="Integrase-like_cat_sf"/>
</dbReference>
<name>A0A1Q9DV74_SYMMI</name>
<feature type="region of interest" description="Disordered" evidence="2">
    <location>
        <begin position="565"/>
        <end position="628"/>
    </location>
</feature>
<feature type="compositionally biased region" description="Low complexity" evidence="2">
    <location>
        <begin position="321"/>
        <end position="334"/>
    </location>
</feature>
<feature type="region of interest" description="Disordered" evidence="2">
    <location>
        <begin position="383"/>
        <end position="402"/>
    </location>
</feature>
<dbReference type="GO" id="GO:0015074">
    <property type="term" value="P:DNA integration"/>
    <property type="evidence" value="ECO:0007669"/>
    <property type="project" value="InterPro"/>
</dbReference>
<keyword evidence="4" id="KW-1185">Reference proteome</keyword>
<dbReference type="GO" id="GO:0003677">
    <property type="term" value="F:DNA binding"/>
    <property type="evidence" value="ECO:0007669"/>
    <property type="project" value="InterPro"/>
</dbReference>